<feature type="compositionally biased region" description="Low complexity" evidence="1">
    <location>
        <begin position="704"/>
        <end position="716"/>
    </location>
</feature>
<evidence type="ECO:0000259" key="2">
    <source>
        <dbReference type="Pfam" id="PF26013"/>
    </source>
</evidence>
<feature type="region of interest" description="Disordered" evidence="1">
    <location>
        <begin position="856"/>
        <end position="884"/>
    </location>
</feature>
<organism evidence="3 4">
    <name type="scientific">Karstenula rhodostoma CBS 690.94</name>
    <dbReference type="NCBI Taxonomy" id="1392251"/>
    <lineage>
        <taxon>Eukaryota</taxon>
        <taxon>Fungi</taxon>
        <taxon>Dikarya</taxon>
        <taxon>Ascomycota</taxon>
        <taxon>Pezizomycotina</taxon>
        <taxon>Dothideomycetes</taxon>
        <taxon>Pleosporomycetidae</taxon>
        <taxon>Pleosporales</taxon>
        <taxon>Massarineae</taxon>
        <taxon>Didymosphaeriaceae</taxon>
        <taxon>Karstenula</taxon>
    </lineage>
</organism>
<evidence type="ECO:0000256" key="1">
    <source>
        <dbReference type="SAM" id="MobiDB-lite"/>
    </source>
</evidence>
<dbReference type="PANTHER" id="PTHR39601">
    <property type="entry name" value="CHORIOGENIN HMINOR"/>
    <property type="match status" value="1"/>
</dbReference>
<name>A0A9P4U960_9PLEO</name>
<gene>
    <name evidence="3" type="ORF">P171DRAFT_106980</name>
</gene>
<accession>A0A9P4U960</accession>
<dbReference type="AlphaFoldDB" id="A0A9P4U960"/>
<proteinExistence type="predicted"/>
<feature type="region of interest" description="Disordered" evidence="1">
    <location>
        <begin position="690"/>
        <end position="716"/>
    </location>
</feature>
<protein>
    <recommendedName>
        <fullName evidence="2">DUF8004 domain-containing protein</fullName>
    </recommendedName>
</protein>
<keyword evidence="4" id="KW-1185">Reference proteome</keyword>
<dbReference type="Pfam" id="PF26013">
    <property type="entry name" value="DUF8004"/>
    <property type="match status" value="1"/>
</dbReference>
<evidence type="ECO:0000313" key="4">
    <source>
        <dbReference type="Proteomes" id="UP000799764"/>
    </source>
</evidence>
<dbReference type="OrthoDB" id="4114825at2759"/>
<sequence length="899" mass="100617">MRRVERWAGLTHTVSDWDGLRRDPELWSEDGDCLVHLYAVGQSRRGPSFCVPFRLLKQRNCGPMLSLCFAQTTRNTVSVHASSHVKRLPGEASRKIELYVPAPEDNSREASFQWHIATRNFFAFVSGKPLVGSHLGQAMIDLQERMRLFRSGRVDNHQDLLEYAEAQGYRDFVDFPDYALAMLYYAEHYKLRDVWIDAFAHCVGMNEKLVLSPEFPHQSRLTKALITRAYLEMGIELGRTTSAVRNFLEDDLSPAHLGLTNAARDHLDRFRSFLHSFYVDKFGYWPPPKGTTFSKALFRSLYFDFKNLYDCLVDSESTADLASQKLASGGICVLQNVDSFDKRHRFPSLPHPLPLIPDEASLSGSKRTRSQKSFRSLTIGTRQDKDERHLSARAAFIMATNGESDAPIIRAYMQFERQRITSCAEEKTCIADARKVRWLLIYGTLQYLVSALRAPSEVRDTEGPKYHLNCLVSEPAQWQIVTTPTPVSVTYSAARPIDKYIAELNGTHLEVDSSLTRHTAIQPDCQNYDYFQHTNTDPDSRRVSVEVPAPLKISQSSRTSTVRSRRRLSLPSRGSSRNSISLKPQMHCEIHVQGYGNGLNDAFVDAPPDVPSQVPSRTPTVNVSLRKRSSQTTIGPDTYWLMTTTPETMSHHCNQRPRAIGPCCVATMDPLRSPQDETIEWDRKLQHPLLIDDSPNSIPPHTPPTTHSPDSILSQWWSDGASSASSMSSTYDEQLEAKIKPAEESGLLGGLVSIASSTSASSPVVPVRRSSLPFSINRRRSSAGTLPAGMSDPDPGIGVAITDLSTPWQSDFSTPIALTTSSSSPADTKLITRISTSICRRSPSFRRMMGPTISSLSTFEKSSTSSDQGEWPIRGSTNKADPPFITKINKENRLSLWKR</sequence>
<comment type="caution">
    <text evidence="3">The sequence shown here is derived from an EMBL/GenBank/DDBJ whole genome shotgun (WGS) entry which is preliminary data.</text>
</comment>
<feature type="compositionally biased region" description="Low complexity" evidence="1">
    <location>
        <begin position="569"/>
        <end position="580"/>
    </location>
</feature>
<feature type="compositionally biased region" description="Low complexity" evidence="1">
    <location>
        <begin position="856"/>
        <end position="866"/>
    </location>
</feature>
<feature type="region of interest" description="Disordered" evidence="1">
    <location>
        <begin position="553"/>
        <end position="580"/>
    </location>
</feature>
<evidence type="ECO:0000313" key="3">
    <source>
        <dbReference type="EMBL" id="KAF2440737.1"/>
    </source>
</evidence>
<reference evidence="3" key="1">
    <citation type="journal article" date="2020" name="Stud. Mycol.">
        <title>101 Dothideomycetes genomes: a test case for predicting lifestyles and emergence of pathogens.</title>
        <authorList>
            <person name="Haridas S."/>
            <person name="Albert R."/>
            <person name="Binder M."/>
            <person name="Bloem J."/>
            <person name="Labutti K."/>
            <person name="Salamov A."/>
            <person name="Andreopoulos B."/>
            <person name="Baker S."/>
            <person name="Barry K."/>
            <person name="Bills G."/>
            <person name="Bluhm B."/>
            <person name="Cannon C."/>
            <person name="Castanera R."/>
            <person name="Culley D."/>
            <person name="Daum C."/>
            <person name="Ezra D."/>
            <person name="Gonzalez J."/>
            <person name="Henrissat B."/>
            <person name="Kuo A."/>
            <person name="Liang C."/>
            <person name="Lipzen A."/>
            <person name="Lutzoni F."/>
            <person name="Magnuson J."/>
            <person name="Mondo S."/>
            <person name="Nolan M."/>
            <person name="Ohm R."/>
            <person name="Pangilinan J."/>
            <person name="Park H.-J."/>
            <person name="Ramirez L."/>
            <person name="Alfaro M."/>
            <person name="Sun H."/>
            <person name="Tritt A."/>
            <person name="Yoshinaga Y."/>
            <person name="Zwiers L.-H."/>
            <person name="Turgeon B."/>
            <person name="Goodwin S."/>
            <person name="Spatafora J."/>
            <person name="Crous P."/>
            <person name="Grigoriev I."/>
        </authorList>
    </citation>
    <scope>NUCLEOTIDE SEQUENCE</scope>
    <source>
        <strain evidence="3">CBS 690.94</strain>
    </source>
</reference>
<dbReference type="InterPro" id="IPR058317">
    <property type="entry name" value="DUF8004"/>
</dbReference>
<dbReference type="PANTHER" id="PTHR39601:SF1">
    <property type="entry name" value="CHORIOGENIN HMINOR"/>
    <property type="match status" value="1"/>
</dbReference>
<dbReference type="EMBL" id="MU001507">
    <property type="protein sequence ID" value="KAF2440737.1"/>
    <property type="molecule type" value="Genomic_DNA"/>
</dbReference>
<feature type="domain" description="DUF8004" evidence="2">
    <location>
        <begin position="158"/>
        <end position="248"/>
    </location>
</feature>
<dbReference type="Proteomes" id="UP000799764">
    <property type="component" value="Unassembled WGS sequence"/>
</dbReference>